<keyword evidence="2" id="KW-1185">Reference proteome</keyword>
<organism evidence="1 2">
    <name type="scientific">Pedobacter endophyticus</name>
    <dbReference type="NCBI Taxonomy" id="2789740"/>
    <lineage>
        <taxon>Bacteria</taxon>
        <taxon>Pseudomonadati</taxon>
        <taxon>Bacteroidota</taxon>
        <taxon>Sphingobacteriia</taxon>
        <taxon>Sphingobacteriales</taxon>
        <taxon>Sphingobacteriaceae</taxon>
        <taxon>Pedobacter</taxon>
    </lineage>
</organism>
<accession>A0A7U3Q499</accession>
<dbReference type="PROSITE" id="PS51257">
    <property type="entry name" value="PROKAR_LIPOPROTEIN"/>
    <property type="match status" value="1"/>
</dbReference>
<evidence type="ECO:0000313" key="1">
    <source>
        <dbReference type="EMBL" id="QPH38326.1"/>
    </source>
</evidence>
<proteinExistence type="predicted"/>
<name>A0A7U3Q499_9SPHI</name>
<gene>
    <name evidence="1" type="ORF">IZT61_14650</name>
</gene>
<evidence type="ECO:0000313" key="2">
    <source>
        <dbReference type="Proteomes" id="UP000594759"/>
    </source>
</evidence>
<dbReference type="RefSeq" id="WP_196097740.1">
    <property type="nucleotide sequence ID" value="NZ_CP064939.1"/>
</dbReference>
<dbReference type="KEGG" id="pex:IZT61_14650"/>
<sequence length="144" mass="15696">MKKIFLILLICTAFACKKSEVDGSDITRYSWPLVSATVSPAMVINGKAETNFKTMAGPSGCLNNNYTLSFSKDGSYAFTSNGPLCDMISYQNSTWTKSGNEITLSDGLGHDTKVTLSGNSITQKYVFEQNGTTHTVTYLYTAKK</sequence>
<protein>
    <recommendedName>
        <fullName evidence="3">Lipocalin-like domain-containing protein</fullName>
    </recommendedName>
</protein>
<reference evidence="1 2" key="1">
    <citation type="submission" date="2020-11" db="EMBL/GenBank/DDBJ databases">
        <title>Pedobacter endophytica, an endophytic bacteria isolated form Carex pumila.</title>
        <authorList>
            <person name="Peng Y."/>
            <person name="Jiang L."/>
            <person name="Lee J."/>
        </authorList>
    </citation>
    <scope>NUCLEOTIDE SEQUENCE [LARGE SCALE GENOMIC DNA]</scope>
    <source>
        <strain evidence="1 2">JBR3-12</strain>
    </source>
</reference>
<dbReference type="AlphaFoldDB" id="A0A7U3Q499"/>
<dbReference type="EMBL" id="CP064939">
    <property type="protein sequence ID" value="QPH38326.1"/>
    <property type="molecule type" value="Genomic_DNA"/>
</dbReference>
<dbReference type="Proteomes" id="UP000594759">
    <property type="component" value="Chromosome"/>
</dbReference>
<evidence type="ECO:0008006" key="3">
    <source>
        <dbReference type="Google" id="ProtNLM"/>
    </source>
</evidence>